<dbReference type="Gene3D" id="2.60.40.1180">
    <property type="entry name" value="Golgi alpha-mannosidase II"/>
    <property type="match status" value="1"/>
</dbReference>
<feature type="domain" description="Glycoside hydrolase family 31 TIM barrel" evidence="9">
    <location>
        <begin position="410"/>
        <end position="742"/>
    </location>
</feature>
<organism evidence="11 12">
    <name type="scientific">Trypanosoma conorhini</name>
    <dbReference type="NCBI Taxonomy" id="83891"/>
    <lineage>
        <taxon>Eukaryota</taxon>
        <taxon>Discoba</taxon>
        <taxon>Euglenozoa</taxon>
        <taxon>Kinetoplastea</taxon>
        <taxon>Metakinetoplastina</taxon>
        <taxon>Trypanosomatida</taxon>
        <taxon>Trypanosomatidae</taxon>
        <taxon>Trypanosoma</taxon>
    </lineage>
</organism>
<evidence type="ECO:0000313" key="12">
    <source>
        <dbReference type="Proteomes" id="UP000284403"/>
    </source>
</evidence>
<sequence>MRRSVKRFRRGTRHGLRWKRRALLLTLLLVALLLVFNGTSVALLHRLFFTRKSADDVGVVAPTPPKSWGEGGEALRERSSANVTGPVSARSPPEAPQVGFLRPHRRHHLEAVYSAEGCKPRLAGPNAAEETEHGDTLIRVQFFRPHCRPGVHGGSGESEKQRRCDDPASPIVGIMPHLSTASFFPEEVLTDETDAQLGPSKLQSIVEEEKGGAGETRWRAASMRSHSLRCRPRGNASAGRKPNWVWDSGAFLVDISLRLSTAKGELSGGLNANFSFNPAYRMHFFGLPSHAKGMRLSDEGEYRLFNQFHFDETSTLGTSRSGTVPLLYAVGRVPYRDGTTATVGWRRRAMGILWLNGSPLQVRMSAAAAGGDGKTTLSFNSTAGATRVYLLPGPRAEDVLVQYYTLTGFPMMPPLFALGYHHTHRGYRTADDLLKASAAFLQAQIPVDTLGMGFYYANGKHIFTWNRTRFPDPVRLQDELWRHGGRLLVLSTVPYLPVDSHFSLYLEGRRQGFFVTRDPDTEVILVDNSQSGARVWVDFLDPRARRWYGGLFKYKRFVGSTNHTFFALEENEPFVQGGVQMTLPMRAGHRGAVPHAFVHNLYGLLHTMAAYGGQLRRTHFYRRPFVITQSYFAGTQRYAAVRLGYSTASWAHLRSSLAVCLAHSIMGIPFVGADVGGFFFQNIGDELLVRWYQLAAFYPLFRRDASEDAPSREIWHLAPYVRARIRDAVRFRYTLLPYLYTLFWNSHQRGDLILRPLLFVYPQDPLVYVEPTLLGQQFFLGPHLFAAPVLTPLSLGNTAHTLQMPREEFYDFWSGEFVRAGTTLQLAKNISSSLQSEEAVTPLFQRVGTILPTFALASQVRSTHDAANYTLTVTLPPLERFLSGGGGGGTTPLLLAQGELFADGGSRYINCHARNVAHHVYCALALECVLSPSEGELVLRWSPSANSSCSDVRRMLQSATTGVAGADAFLLTRLRLMFATLPESERVLRVESLVDGRHKSFAVKRGTRPLLEVSDMALPLLVEDRQSSGDGNRVLSRPVTEVRLKLNTANVSRGPGLPT</sequence>
<dbReference type="EC" id="3.2.1.-" evidence="11"/>
<dbReference type="Proteomes" id="UP000284403">
    <property type="component" value="Unassembled WGS sequence"/>
</dbReference>
<feature type="domain" description="Glycosyl hydrolase family 31 C-terminal" evidence="10">
    <location>
        <begin position="751"/>
        <end position="851"/>
    </location>
</feature>
<dbReference type="GO" id="GO:0006491">
    <property type="term" value="P:N-glycan processing"/>
    <property type="evidence" value="ECO:0007669"/>
    <property type="project" value="TreeGrafter"/>
</dbReference>
<evidence type="ECO:0000256" key="2">
    <source>
        <dbReference type="ARBA" id="ARBA00007806"/>
    </source>
</evidence>
<evidence type="ECO:0000313" key="11">
    <source>
        <dbReference type="EMBL" id="RNF14267.1"/>
    </source>
</evidence>
<dbReference type="CDD" id="cd14752">
    <property type="entry name" value="GH31_N"/>
    <property type="match status" value="1"/>
</dbReference>
<evidence type="ECO:0000256" key="5">
    <source>
        <dbReference type="ARBA" id="ARBA00023180"/>
    </source>
</evidence>
<dbReference type="InterPro" id="IPR017853">
    <property type="entry name" value="GH"/>
</dbReference>
<dbReference type="RefSeq" id="XP_029227097.1">
    <property type="nucleotide sequence ID" value="XM_029373000.1"/>
</dbReference>
<gene>
    <name evidence="11" type="ORF">Tco025E_06111</name>
</gene>
<evidence type="ECO:0000256" key="7">
    <source>
        <dbReference type="RuleBase" id="RU361185"/>
    </source>
</evidence>
<dbReference type="OrthoDB" id="3237269at2759"/>
<keyword evidence="6 7" id="KW-0326">Glycosidase</keyword>
<dbReference type="GeneID" id="40319722"/>
<dbReference type="Pfam" id="PF01055">
    <property type="entry name" value="Glyco_hydro_31_2nd"/>
    <property type="match status" value="1"/>
</dbReference>
<evidence type="ECO:0000259" key="9">
    <source>
        <dbReference type="Pfam" id="PF01055"/>
    </source>
</evidence>
<comment type="caution">
    <text evidence="11">The sequence shown here is derived from an EMBL/GenBank/DDBJ whole genome shotgun (WGS) entry which is preliminary data.</text>
</comment>
<dbReference type="AlphaFoldDB" id="A0A3R7MFJ6"/>
<comment type="similarity">
    <text evidence="2 7">Belongs to the glycosyl hydrolase 31 family.</text>
</comment>
<keyword evidence="3" id="KW-0732">Signal</keyword>
<dbReference type="PANTHER" id="PTHR22762">
    <property type="entry name" value="ALPHA-GLUCOSIDASE"/>
    <property type="match status" value="1"/>
</dbReference>
<dbReference type="InterPro" id="IPR013780">
    <property type="entry name" value="Glyco_hydro_b"/>
</dbReference>
<evidence type="ECO:0000256" key="1">
    <source>
        <dbReference type="ARBA" id="ARBA00004881"/>
    </source>
</evidence>
<evidence type="ECO:0000256" key="6">
    <source>
        <dbReference type="ARBA" id="ARBA00023295"/>
    </source>
</evidence>
<keyword evidence="12" id="KW-1185">Reference proteome</keyword>
<dbReference type="Pfam" id="PF21365">
    <property type="entry name" value="Glyco_hydro_31_3rd"/>
    <property type="match status" value="1"/>
</dbReference>
<keyword evidence="4 7" id="KW-0378">Hydrolase</keyword>
<dbReference type="InterPro" id="IPR000322">
    <property type="entry name" value="Glyco_hydro_31_TIM"/>
</dbReference>
<keyword evidence="5" id="KW-0325">Glycoprotein</keyword>
<evidence type="ECO:0000256" key="8">
    <source>
        <dbReference type="SAM" id="MobiDB-lite"/>
    </source>
</evidence>
<evidence type="ECO:0000256" key="3">
    <source>
        <dbReference type="ARBA" id="ARBA00022729"/>
    </source>
</evidence>
<dbReference type="InterPro" id="IPR048395">
    <property type="entry name" value="Glyco_hydro_31_C"/>
</dbReference>
<evidence type="ECO:0000259" key="10">
    <source>
        <dbReference type="Pfam" id="PF21365"/>
    </source>
</evidence>
<dbReference type="GO" id="GO:0005975">
    <property type="term" value="P:carbohydrate metabolic process"/>
    <property type="evidence" value="ECO:0007669"/>
    <property type="project" value="InterPro"/>
</dbReference>
<protein>
    <submittedName>
        <fullName evidence="11">Putative glycosyl hydrolase-like protein</fullName>
        <ecNumber evidence="11">3.2.1.-</ecNumber>
    </submittedName>
</protein>
<dbReference type="SUPFAM" id="SSF51445">
    <property type="entry name" value="(Trans)glycosidases"/>
    <property type="match status" value="1"/>
</dbReference>
<dbReference type="Gene3D" id="3.20.20.80">
    <property type="entry name" value="Glycosidases"/>
    <property type="match status" value="2"/>
</dbReference>
<evidence type="ECO:0000256" key="4">
    <source>
        <dbReference type="ARBA" id="ARBA00022801"/>
    </source>
</evidence>
<comment type="pathway">
    <text evidence="1">Glycan metabolism.</text>
</comment>
<dbReference type="EMBL" id="MKKU01000371">
    <property type="protein sequence ID" value="RNF14267.1"/>
    <property type="molecule type" value="Genomic_DNA"/>
</dbReference>
<feature type="region of interest" description="Disordered" evidence="8">
    <location>
        <begin position="63"/>
        <end position="99"/>
    </location>
</feature>
<dbReference type="PANTHER" id="PTHR22762:SF54">
    <property type="entry name" value="BCDNA.GH04962"/>
    <property type="match status" value="1"/>
</dbReference>
<name>A0A3R7MFJ6_9TRYP</name>
<dbReference type="GO" id="GO:0090599">
    <property type="term" value="F:alpha-glucosidase activity"/>
    <property type="evidence" value="ECO:0007669"/>
    <property type="project" value="TreeGrafter"/>
</dbReference>
<reference evidence="11 12" key="1">
    <citation type="journal article" date="2018" name="BMC Genomics">
        <title>Genomic comparison of Trypanosoma conorhini and Trypanosoma rangeli to Trypanosoma cruzi strains of high and low virulence.</title>
        <authorList>
            <person name="Bradwell K.R."/>
            <person name="Koparde V.N."/>
            <person name="Matveyev A.V."/>
            <person name="Serrano M.G."/>
            <person name="Alves J.M."/>
            <person name="Parikh H."/>
            <person name="Huang B."/>
            <person name="Lee V."/>
            <person name="Espinosa-Alvarez O."/>
            <person name="Ortiz P.A."/>
            <person name="Costa-Martins A.G."/>
            <person name="Teixeira M.M."/>
            <person name="Buck G.A."/>
        </authorList>
    </citation>
    <scope>NUCLEOTIDE SEQUENCE [LARGE SCALE GENOMIC DNA]</scope>
    <source>
        <strain evidence="11 12">025E</strain>
    </source>
</reference>
<accession>A0A3R7MFJ6</accession>
<dbReference type="Gene3D" id="2.60.40.1760">
    <property type="entry name" value="glycosyl hydrolase (family 31)"/>
    <property type="match status" value="1"/>
</dbReference>
<proteinExistence type="inferred from homology"/>
<dbReference type="SUPFAM" id="SSF51011">
    <property type="entry name" value="Glycosyl hydrolase domain"/>
    <property type="match status" value="1"/>
</dbReference>